<evidence type="ECO:0000256" key="3">
    <source>
        <dbReference type="ARBA" id="ARBA00023128"/>
    </source>
</evidence>
<reference evidence="7 8" key="1">
    <citation type="submission" date="2014-02" db="EMBL/GenBank/DDBJ databases">
        <title>The Genome Sequence of Trichophyton interdigitale MR816.</title>
        <authorList>
            <consortium name="The Broad Institute Genomics Platform"/>
            <person name="Cuomo C.A."/>
            <person name="White T.C."/>
            <person name="Graser Y."/>
            <person name="Martinez-Rossi N."/>
            <person name="Heitman J."/>
            <person name="Young S.K."/>
            <person name="Zeng Q."/>
            <person name="Gargeya S."/>
            <person name="Abouelleil A."/>
            <person name="Alvarado L."/>
            <person name="Chapman S.B."/>
            <person name="Gainer-Dewar J."/>
            <person name="Goldberg J."/>
            <person name="Griggs A."/>
            <person name="Gujja S."/>
            <person name="Hansen M."/>
            <person name="Howarth C."/>
            <person name="Imamovic A."/>
            <person name="Larimer J."/>
            <person name="Martinez D."/>
            <person name="Murphy C."/>
            <person name="Pearson M.D."/>
            <person name="Persinoti G."/>
            <person name="Poon T."/>
            <person name="Priest M."/>
            <person name="Roberts A.D."/>
            <person name="Saif S."/>
            <person name="Shea T.D."/>
            <person name="Sykes S.N."/>
            <person name="Wortman J."/>
            <person name="Nusbaum C."/>
            <person name="Birren B."/>
        </authorList>
    </citation>
    <scope>NUCLEOTIDE SEQUENCE [LARGE SCALE GENOMIC DNA]</scope>
    <source>
        <strain evidence="7 8">MR816</strain>
    </source>
</reference>
<comment type="caution">
    <text evidence="7">The sequence shown here is derived from an EMBL/GenBank/DDBJ whole genome shotgun (WGS) entry which is preliminary data.</text>
</comment>
<feature type="region of interest" description="Disordered" evidence="6">
    <location>
        <begin position="26"/>
        <end position="48"/>
    </location>
</feature>
<dbReference type="GO" id="GO:0005739">
    <property type="term" value="C:mitochondrion"/>
    <property type="evidence" value="ECO:0007669"/>
    <property type="project" value="UniProtKB-SubCell"/>
</dbReference>
<keyword evidence="8" id="KW-1185">Reference proteome</keyword>
<evidence type="ECO:0000256" key="2">
    <source>
        <dbReference type="ARBA" id="ARBA00010901"/>
    </source>
</evidence>
<dbReference type="GO" id="GO:0042030">
    <property type="term" value="F:ATPase inhibitor activity"/>
    <property type="evidence" value="ECO:0007669"/>
    <property type="project" value="InterPro"/>
</dbReference>
<dbReference type="AlphaFoldDB" id="A0A059JFT8"/>
<comment type="subcellular location">
    <subcellularLocation>
        <location evidence="1">Mitochondrion</location>
    </subcellularLocation>
</comment>
<proteinExistence type="inferred from homology"/>
<name>A0A059JFT8_TRIIM</name>
<accession>A0A059JFT8</accession>
<dbReference type="STRING" id="1215338.A0A059JFT8"/>
<sequence>MFRQLARPAFRASRLPATRSFSVAAARMTEGSTGAPRSGGQQSSDIWTKRESAEEALYMKKKEHEKLLALREKLKQQRAHLDELDAHLEELTKNQGGEQN</sequence>
<dbReference type="Gene3D" id="1.20.5.500">
    <property type="entry name" value="Single helix bin"/>
    <property type="match status" value="1"/>
</dbReference>
<protein>
    <recommendedName>
        <fullName evidence="4">ATPase inhibitor, mitochondrial</fullName>
    </recommendedName>
</protein>
<evidence type="ECO:0000313" key="7">
    <source>
        <dbReference type="EMBL" id="KDB26736.1"/>
    </source>
</evidence>
<evidence type="ECO:0000256" key="6">
    <source>
        <dbReference type="SAM" id="MobiDB-lite"/>
    </source>
</evidence>
<dbReference type="InterPro" id="IPR007648">
    <property type="entry name" value="ATPase_inhibitor_mt"/>
</dbReference>
<evidence type="ECO:0000256" key="4">
    <source>
        <dbReference type="RuleBase" id="RU368087"/>
    </source>
</evidence>
<organism evidence="7 8">
    <name type="scientific">Trichophyton interdigitale (strain MR816)</name>
    <dbReference type="NCBI Taxonomy" id="1215338"/>
    <lineage>
        <taxon>Eukaryota</taxon>
        <taxon>Fungi</taxon>
        <taxon>Dikarya</taxon>
        <taxon>Ascomycota</taxon>
        <taxon>Pezizomycotina</taxon>
        <taxon>Eurotiomycetes</taxon>
        <taxon>Eurotiomycetidae</taxon>
        <taxon>Onygenales</taxon>
        <taxon>Arthrodermataceae</taxon>
        <taxon>Trichophyton</taxon>
    </lineage>
</organism>
<evidence type="ECO:0000313" key="8">
    <source>
        <dbReference type="Proteomes" id="UP000024533"/>
    </source>
</evidence>
<evidence type="ECO:0000256" key="5">
    <source>
        <dbReference type="SAM" id="Coils"/>
    </source>
</evidence>
<comment type="function">
    <text evidence="4">Inhibits the enzyme activity of ATPase.</text>
</comment>
<keyword evidence="5" id="KW-0175">Coiled coil</keyword>
<dbReference type="OrthoDB" id="5532350at2759"/>
<feature type="coiled-coil region" evidence="5">
    <location>
        <begin position="64"/>
        <end position="94"/>
    </location>
</feature>
<comment type="similarity">
    <text evidence="2 4">Belongs to the ATPase inhibitor family.</text>
</comment>
<keyword evidence="3" id="KW-0496">Mitochondrion</keyword>
<gene>
    <name evidence="7" type="ORF">H109_01467</name>
</gene>
<dbReference type="OMA" id="NQGGEHN"/>
<dbReference type="Proteomes" id="UP000024533">
    <property type="component" value="Unassembled WGS sequence"/>
</dbReference>
<dbReference type="EMBL" id="AOKY01000106">
    <property type="protein sequence ID" value="KDB26736.1"/>
    <property type="molecule type" value="Genomic_DNA"/>
</dbReference>
<evidence type="ECO:0000256" key="1">
    <source>
        <dbReference type="ARBA" id="ARBA00004173"/>
    </source>
</evidence>
<dbReference type="Pfam" id="PF04568">
    <property type="entry name" value="IATP"/>
    <property type="match status" value="1"/>
</dbReference>
<dbReference type="HOGENOM" id="CLU_145563_0_0_1"/>